<dbReference type="EMBL" id="FNLF01000002">
    <property type="protein sequence ID" value="SDQ89845.1"/>
    <property type="molecule type" value="Genomic_DNA"/>
</dbReference>
<dbReference type="SUPFAM" id="SSF52949">
    <property type="entry name" value="Macro domain-like"/>
    <property type="match status" value="1"/>
</dbReference>
<dbReference type="InterPro" id="IPR002589">
    <property type="entry name" value="Macro_dom"/>
</dbReference>
<dbReference type="Gene3D" id="3.40.220.10">
    <property type="entry name" value="Leucine Aminopeptidase, subunit E, domain 1"/>
    <property type="match status" value="1"/>
</dbReference>
<dbReference type="PANTHER" id="PTHR11106">
    <property type="entry name" value="GANGLIOSIDE INDUCED DIFFERENTIATION ASSOCIATED PROTEIN 2-RELATED"/>
    <property type="match status" value="1"/>
</dbReference>
<protein>
    <submittedName>
        <fullName evidence="2">O-acetyl-ADP-ribose deacetylase (Regulator of RNase III), contains Macro domain</fullName>
    </submittedName>
</protein>
<dbReference type="InterPro" id="IPR043472">
    <property type="entry name" value="Macro_dom-like"/>
</dbReference>
<dbReference type="STRING" id="47312.SAMN04489765_2270"/>
<dbReference type="AlphaFoldDB" id="A0A1H1EM53"/>
<evidence type="ECO:0000313" key="3">
    <source>
        <dbReference type="Proteomes" id="UP000183053"/>
    </source>
</evidence>
<dbReference type="RefSeq" id="WP_115391359.1">
    <property type="nucleotide sequence ID" value="NZ_FNLF01000002.1"/>
</dbReference>
<evidence type="ECO:0000259" key="1">
    <source>
        <dbReference type="PROSITE" id="PS51154"/>
    </source>
</evidence>
<gene>
    <name evidence="2" type="ORF">SAMN04489765_2270</name>
</gene>
<dbReference type="OrthoDB" id="6194521at2"/>
<dbReference type="PANTHER" id="PTHR11106:SF27">
    <property type="entry name" value="MACRO DOMAIN-CONTAINING PROTEIN"/>
    <property type="match status" value="1"/>
</dbReference>
<dbReference type="Pfam" id="PF01661">
    <property type="entry name" value="Macro"/>
    <property type="match status" value="1"/>
</dbReference>
<keyword evidence="3" id="KW-1185">Reference proteome</keyword>
<feature type="domain" description="Macro" evidence="1">
    <location>
        <begin position="1"/>
        <end position="172"/>
    </location>
</feature>
<sequence>MTASVPLLRVVCGDITQIRAEVVVNAANRAMRGGGGVDGAIHRVGGPSILEDCIRRFPDGLPTGGVGWTAAGELPARYVVHAVGPNHGAGEDDPALLRSCYSGAIRTATDLGARSMAVPLISAGVYRWPLDEAVSIALETILETPGDLDVITLVVFDDTVEARVRDLLGAGLAAHWVPYRILDAVVQLHEAGYRQVRCTPYVYATGHWRAEITVAGARAAADPVARYSSAAGQDYLDMRVEPWTSPVEVAAAVLRHLDRGLVPDRDPRHDAYVRWFGGLRSLAARRRAYPVAFREYGELPGWSVGDGPRYPDPPAD</sequence>
<proteinExistence type="predicted"/>
<dbReference type="PROSITE" id="PS51154">
    <property type="entry name" value="MACRO"/>
    <property type="match status" value="1"/>
</dbReference>
<dbReference type="Proteomes" id="UP000183053">
    <property type="component" value="Unassembled WGS sequence"/>
</dbReference>
<organism evidence="2 3">
    <name type="scientific">Tsukamurella pulmonis</name>
    <dbReference type="NCBI Taxonomy" id="47312"/>
    <lineage>
        <taxon>Bacteria</taxon>
        <taxon>Bacillati</taxon>
        <taxon>Actinomycetota</taxon>
        <taxon>Actinomycetes</taxon>
        <taxon>Mycobacteriales</taxon>
        <taxon>Tsukamurellaceae</taxon>
        <taxon>Tsukamurella</taxon>
    </lineage>
</organism>
<reference evidence="3" key="1">
    <citation type="submission" date="2016-10" db="EMBL/GenBank/DDBJ databases">
        <authorList>
            <person name="Varghese N."/>
            <person name="Submissions S."/>
        </authorList>
    </citation>
    <scope>NUCLEOTIDE SEQUENCE [LARGE SCALE GENOMIC DNA]</scope>
    <source>
        <strain evidence="3">DSM 44142</strain>
    </source>
</reference>
<name>A0A1H1EM53_9ACTN</name>
<evidence type="ECO:0000313" key="2">
    <source>
        <dbReference type="EMBL" id="SDQ89845.1"/>
    </source>
</evidence>
<accession>A0A1H1EM53</accession>
<dbReference type="SMART" id="SM00506">
    <property type="entry name" value="A1pp"/>
    <property type="match status" value="1"/>
</dbReference>